<dbReference type="InterPro" id="IPR002822">
    <property type="entry name" value="Ni_insertion"/>
</dbReference>
<dbReference type="PANTHER" id="PTHR36566">
    <property type="entry name" value="NICKEL INSERTION PROTEIN-RELATED"/>
    <property type="match status" value="1"/>
</dbReference>
<dbReference type="EMBL" id="SWLG01000003">
    <property type="protein sequence ID" value="TLS38435.1"/>
    <property type="molecule type" value="Genomic_DNA"/>
</dbReference>
<comment type="caution">
    <text evidence="3">The sequence shown here is derived from an EMBL/GenBank/DDBJ whole genome shotgun (WGS) entry which is preliminary data.</text>
</comment>
<reference evidence="3 4" key="1">
    <citation type="submission" date="2019-04" db="EMBL/GenBank/DDBJ databases">
        <title>Bacillus caeni sp. nov., a bacterium isolated from mangrove sediment.</title>
        <authorList>
            <person name="Huang H."/>
            <person name="Mo K."/>
            <person name="Hu Y."/>
        </authorList>
    </citation>
    <scope>NUCLEOTIDE SEQUENCE [LARGE SCALE GENOMIC DNA]</scope>
    <source>
        <strain evidence="3 4">HB172195</strain>
    </source>
</reference>
<dbReference type="Pfam" id="PF01969">
    <property type="entry name" value="Ni_insertion"/>
    <property type="match status" value="1"/>
</dbReference>
<accession>A0A5R9FFU7</accession>
<evidence type="ECO:0000256" key="1">
    <source>
        <dbReference type="ARBA" id="ARBA00022596"/>
    </source>
</evidence>
<feature type="compositionally biased region" description="Basic and acidic residues" evidence="2">
    <location>
        <begin position="67"/>
        <end position="79"/>
    </location>
</feature>
<protein>
    <submittedName>
        <fullName evidence="3">DUF111 family protein</fullName>
    </submittedName>
</protein>
<dbReference type="RefSeq" id="WP_138123713.1">
    <property type="nucleotide sequence ID" value="NZ_SWLG01000003.1"/>
</dbReference>
<organism evidence="3 4">
    <name type="scientific">Exobacillus caeni</name>
    <dbReference type="NCBI Taxonomy" id="2574798"/>
    <lineage>
        <taxon>Bacteria</taxon>
        <taxon>Bacillati</taxon>
        <taxon>Bacillota</taxon>
        <taxon>Bacilli</taxon>
        <taxon>Bacillales</taxon>
        <taxon>Guptibacillaceae</taxon>
        <taxon>Exobacillus</taxon>
    </lineage>
</organism>
<keyword evidence="4" id="KW-1185">Reference proteome</keyword>
<dbReference type="AlphaFoldDB" id="A0A5R9FFU7"/>
<sequence length="284" mass="31080">MKTLYFDCVSGASGDMVIGALIDAGADPAYLKEELKKLGIESEYDLAWKKVNKNGITSTKFDVLLSEKESSHHHHEDGHSHHHSHDHGHLHDHEDHHQDHTQDHEHHHDHNHAHHHRTYMSIKKMISDSTLEEKVKSLSIAIFKKIAEAEGKIHGMPIEEVHFHEVGAVDSIIDIVGTAILMESLRIDKVAASPVPLGAGKISIDHGIYPVPAPATLEILKGVPLEKSDVRAELVTPTGAAIIAVLAEEFGGLPSFTVESIGYGAGTRMFPSHPNVIRVVIGNS</sequence>
<gene>
    <name evidence="3" type="ORF">FCL54_04665</name>
</gene>
<dbReference type="PANTHER" id="PTHR36566:SF1">
    <property type="entry name" value="PYRIDINIUM-3,5-BISTHIOCARBOXYLIC ACID MONONUCLEOTIDE NICKEL INSERTION PROTEIN"/>
    <property type="match status" value="1"/>
</dbReference>
<keyword evidence="1" id="KW-0533">Nickel</keyword>
<dbReference type="OrthoDB" id="9765625at2"/>
<evidence type="ECO:0000256" key="2">
    <source>
        <dbReference type="SAM" id="MobiDB-lite"/>
    </source>
</evidence>
<evidence type="ECO:0000313" key="4">
    <source>
        <dbReference type="Proteomes" id="UP000308230"/>
    </source>
</evidence>
<name>A0A5R9FFU7_9BACL</name>
<dbReference type="Proteomes" id="UP000308230">
    <property type="component" value="Unassembled WGS sequence"/>
</dbReference>
<proteinExistence type="predicted"/>
<feature type="compositionally biased region" description="Basic and acidic residues" evidence="2">
    <location>
        <begin position="87"/>
        <end position="108"/>
    </location>
</feature>
<feature type="region of interest" description="Disordered" evidence="2">
    <location>
        <begin position="67"/>
        <end position="117"/>
    </location>
</feature>
<evidence type="ECO:0000313" key="3">
    <source>
        <dbReference type="EMBL" id="TLS38435.1"/>
    </source>
</evidence>